<organism evidence="1 2">
    <name type="scientific">Salvator merianae</name>
    <name type="common">Argentine black and white tegu</name>
    <name type="synonym">Tupinambis merianae</name>
    <dbReference type="NCBI Taxonomy" id="96440"/>
    <lineage>
        <taxon>Eukaryota</taxon>
        <taxon>Metazoa</taxon>
        <taxon>Chordata</taxon>
        <taxon>Craniata</taxon>
        <taxon>Vertebrata</taxon>
        <taxon>Euteleostomi</taxon>
        <taxon>Lepidosauria</taxon>
        <taxon>Squamata</taxon>
        <taxon>Bifurcata</taxon>
        <taxon>Unidentata</taxon>
        <taxon>Episquamata</taxon>
        <taxon>Laterata</taxon>
        <taxon>Teiioidea</taxon>
        <taxon>Teiidae</taxon>
        <taxon>Salvator</taxon>
    </lineage>
</organism>
<keyword evidence="2" id="KW-1185">Reference proteome</keyword>
<proteinExistence type="predicted"/>
<protein>
    <submittedName>
        <fullName evidence="1">Uncharacterized protein</fullName>
    </submittedName>
</protein>
<dbReference type="Ensembl" id="ENSSMRT00000023159.1">
    <property type="protein sequence ID" value="ENSSMRP00000019739.1"/>
    <property type="gene ID" value="ENSSMRG00000015396.1"/>
</dbReference>
<dbReference type="AlphaFoldDB" id="A0A8D0CBD3"/>
<reference evidence="1" key="2">
    <citation type="submission" date="2025-09" db="UniProtKB">
        <authorList>
            <consortium name="Ensembl"/>
        </authorList>
    </citation>
    <scope>IDENTIFICATION</scope>
</reference>
<name>A0A8D0CBD3_SALMN</name>
<accession>A0A8D0CBD3</accession>
<evidence type="ECO:0000313" key="2">
    <source>
        <dbReference type="Proteomes" id="UP000694421"/>
    </source>
</evidence>
<sequence length="74" mass="8620">MLKHLAYCYRLSYSTIIYLYTKKVGKSPKFAYLRRLCGIHGIHPKVIRKLYPTQRSTLTGLTVALCTESVKDRR</sequence>
<dbReference type="Proteomes" id="UP000694421">
    <property type="component" value="Unplaced"/>
</dbReference>
<reference evidence="1" key="1">
    <citation type="submission" date="2025-08" db="UniProtKB">
        <authorList>
            <consortium name="Ensembl"/>
        </authorList>
    </citation>
    <scope>IDENTIFICATION</scope>
</reference>
<evidence type="ECO:0000313" key="1">
    <source>
        <dbReference type="Ensembl" id="ENSSMRP00000019739.1"/>
    </source>
</evidence>